<keyword evidence="3" id="KW-1185">Reference proteome</keyword>
<dbReference type="AlphaFoldDB" id="A0A4Q7NQJ5"/>
<dbReference type="RefSeq" id="WP_130493608.1">
    <property type="nucleotide sequence ID" value="NZ_SGXD01000003.1"/>
</dbReference>
<organism evidence="2 3">
    <name type="scientific">Motilibacter rhizosphaerae</name>
    <dbReference type="NCBI Taxonomy" id="598652"/>
    <lineage>
        <taxon>Bacteria</taxon>
        <taxon>Bacillati</taxon>
        <taxon>Actinomycetota</taxon>
        <taxon>Actinomycetes</taxon>
        <taxon>Motilibacterales</taxon>
        <taxon>Motilibacteraceae</taxon>
        <taxon>Motilibacter</taxon>
    </lineage>
</organism>
<feature type="domain" description="Regulator of ribonuclease activity B" evidence="1">
    <location>
        <begin position="41"/>
        <end position="130"/>
    </location>
</feature>
<dbReference type="OrthoDB" id="4555099at2"/>
<accession>A0A4Q7NQJ5</accession>
<proteinExistence type="predicted"/>
<gene>
    <name evidence="2" type="ORF">EV189_2924</name>
</gene>
<protein>
    <submittedName>
        <fullName evidence="2">Regulator of ribonuclease activity B</fullName>
    </submittedName>
</protein>
<dbReference type="InterPro" id="IPR036701">
    <property type="entry name" value="RraB-like_sf"/>
</dbReference>
<dbReference type="InterPro" id="IPR009671">
    <property type="entry name" value="RraB_dom"/>
</dbReference>
<dbReference type="SUPFAM" id="SSF89946">
    <property type="entry name" value="Hypothetical protein VC0424"/>
    <property type="match status" value="1"/>
</dbReference>
<sequence>MASLGDRARALLRRRKEEPLPAYVDDGTLPVLGGSSDPAASDSGVLAALAESGVDVTRPLLVRHHLLLPDASAVEQVRAVVAEEGYALVATDGGARASRVEVPSGLALARERTRMAGLAQRLGGDATGWDLCG</sequence>
<dbReference type="Pfam" id="PF06877">
    <property type="entry name" value="RraB"/>
    <property type="match status" value="1"/>
</dbReference>
<name>A0A4Q7NQJ5_9ACTN</name>
<dbReference type="Proteomes" id="UP000293638">
    <property type="component" value="Unassembled WGS sequence"/>
</dbReference>
<evidence type="ECO:0000259" key="1">
    <source>
        <dbReference type="Pfam" id="PF06877"/>
    </source>
</evidence>
<comment type="caution">
    <text evidence="2">The sequence shown here is derived from an EMBL/GenBank/DDBJ whole genome shotgun (WGS) entry which is preliminary data.</text>
</comment>
<dbReference type="EMBL" id="SGXD01000003">
    <property type="protein sequence ID" value="RZS87493.1"/>
    <property type="molecule type" value="Genomic_DNA"/>
</dbReference>
<reference evidence="2 3" key="1">
    <citation type="submission" date="2019-02" db="EMBL/GenBank/DDBJ databases">
        <title>Genomic Encyclopedia of Type Strains, Phase IV (KMG-IV): sequencing the most valuable type-strain genomes for metagenomic binning, comparative biology and taxonomic classification.</title>
        <authorList>
            <person name="Goeker M."/>
        </authorList>
    </citation>
    <scope>NUCLEOTIDE SEQUENCE [LARGE SCALE GENOMIC DNA]</scope>
    <source>
        <strain evidence="2 3">DSM 45622</strain>
    </source>
</reference>
<evidence type="ECO:0000313" key="3">
    <source>
        <dbReference type="Proteomes" id="UP000293638"/>
    </source>
</evidence>
<evidence type="ECO:0000313" key="2">
    <source>
        <dbReference type="EMBL" id="RZS87493.1"/>
    </source>
</evidence>